<name>A0AAN7B6Y2_9PEZI</name>
<comment type="caution">
    <text evidence="2">The sequence shown here is derived from an EMBL/GenBank/DDBJ whole genome shotgun (WGS) entry which is preliminary data.</text>
</comment>
<protein>
    <submittedName>
        <fullName evidence="2">Uncharacterized protein</fullName>
    </submittedName>
</protein>
<gene>
    <name evidence="2" type="ORF">QBC37DRAFT_194871</name>
</gene>
<organism evidence="2 3">
    <name type="scientific">Rhypophila decipiens</name>
    <dbReference type="NCBI Taxonomy" id="261697"/>
    <lineage>
        <taxon>Eukaryota</taxon>
        <taxon>Fungi</taxon>
        <taxon>Dikarya</taxon>
        <taxon>Ascomycota</taxon>
        <taxon>Pezizomycotina</taxon>
        <taxon>Sordariomycetes</taxon>
        <taxon>Sordariomycetidae</taxon>
        <taxon>Sordariales</taxon>
        <taxon>Naviculisporaceae</taxon>
        <taxon>Rhypophila</taxon>
    </lineage>
</organism>
<evidence type="ECO:0000313" key="2">
    <source>
        <dbReference type="EMBL" id="KAK4212347.1"/>
    </source>
</evidence>
<feature type="compositionally biased region" description="Polar residues" evidence="1">
    <location>
        <begin position="191"/>
        <end position="208"/>
    </location>
</feature>
<keyword evidence="3" id="KW-1185">Reference proteome</keyword>
<feature type="compositionally biased region" description="Polar residues" evidence="1">
    <location>
        <begin position="27"/>
        <end position="37"/>
    </location>
</feature>
<feature type="region of interest" description="Disordered" evidence="1">
    <location>
        <begin position="183"/>
        <end position="304"/>
    </location>
</feature>
<proteinExistence type="predicted"/>
<dbReference type="Proteomes" id="UP001301769">
    <property type="component" value="Unassembled WGS sequence"/>
</dbReference>
<reference evidence="2" key="2">
    <citation type="submission" date="2023-05" db="EMBL/GenBank/DDBJ databases">
        <authorList>
            <consortium name="Lawrence Berkeley National Laboratory"/>
            <person name="Steindorff A."/>
            <person name="Hensen N."/>
            <person name="Bonometti L."/>
            <person name="Westerberg I."/>
            <person name="Brannstrom I.O."/>
            <person name="Guillou S."/>
            <person name="Cros-Aarteil S."/>
            <person name="Calhoun S."/>
            <person name="Haridas S."/>
            <person name="Kuo A."/>
            <person name="Mondo S."/>
            <person name="Pangilinan J."/>
            <person name="Riley R."/>
            <person name="Labutti K."/>
            <person name="Andreopoulos B."/>
            <person name="Lipzen A."/>
            <person name="Chen C."/>
            <person name="Yanf M."/>
            <person name="Daum C."/>
            <person name="Ng V."/>
            <person name="Clum A."/>
            <person name="Ohm R."/>
            <person name="Martin F."/>
            <person name="Silar P."/>
            <person name="Natvig D."/>
            <person name="Lalanne C."/>
            <person name="Gautier V."/>
            <person name="Ament-Velasquez S.L."/>
            <person name="Kruys A."/>
            <person name="Hutchinson M.I."/>
            <person name="Powell A.J."/>
            <person name="Barry K."/>
            <person name="Miller A.N."/>
            <person name="Grigoriev I.V."/>
            <person name="Debuchy R."/>
            <person name="Gladieux P."/>
            <person name="Thoren M.H."/>
            <person name="Johannesson H."/>
        </authorList>
    </citation>
    <scope>NUCLEOTIDE SEQUENCE</scope>
    <source>
        <strain evidence="2">PSN293</strain>
    </source>
</reference>
<dbReference type="EMBL" id="MU858129">
    <property type="protein sequence ID" value="KAK4212347.1"/>
    <property type="molecule type" value="Genomic_DNA"/>
</dbReference>
<evidence type="ECO:0000256" key="1">
    <source>
        <dbReference type="SAM" id="MobiDB-lite"/>
    </source>
</evidence>
<feature type="compositionally biased region" description="Basic and acidic residues" evidence="1">
    <location>
        <begin position="269"/>
        <end position="286"/>
    </location>
</feature>
<feature type="compositionally biased region" description="Low complexity" evidence="1">
    <location>
        <begin position="224"/>
        <end position="240"/>
    </location>
</feature>
<sequence length="313" mass="33824">MRRPIGFRKAPPASAGWSMIEHMADVNFNTPRSPTRTNMKRSRTTSTATSPTSTTSSSSRSSLSKRDTGFPEGFCGNRNTSLPHPNANLSPNACLTEDDIAITRALARHRMSFIAQKEKQHRLNNQHNNGGGLSRGMALNAIEEKESESTTTSKGGFLAGGRDPSFSTVGRLALSSLHGAEFRRHLRRPGSNGTNASDDSHGTVTTVADSVFSEGEEHEKESRSSVASSAPSSPSHLPAAYGVGELTRSPDMMTTGLLEKSKTVGGEGVTRRNDPRDEKRDPRDGRIPIAGFERTSGGNGVKKSTWIRRLLHR</sequence>
<feature type="region of interest" description="Disordered" evidence="1">
    <location>
        <begin position="27"/>
        <end position="90"/>
    </location>
</feature>
<evidence type="ECO:0000313" key="3">
    <source>
        <dbReference type="Proteomes" id="UP001301769"/>
    </source>
</evidence>
<feature type="compositionally biased region" description="Low complexity" evidence="1">
    <location>
        <begin position="44"/>
        <end position="62"/>
    </location>
</feature>
<feature type="compositionally biased region" description="Polar residues" evidence="1">
    <location>
        <begin position="77"/>
        <end position="90"/>
    </location>
</feature>
<reference evidence="2" key="1">
    <citation type="journal article" date="2023" name="Mol. Phylogenet. Evol.">
        <title>Genome-scale phylogeny and comparative genomics of the fungal order Sordariales.</title>
        <authorList>
            <person name="Hensen N."/>
            <person name="Bonometti L."/>
            <person name="Westerberg I."/>
            <person name="Brannstrom I.O."/>
            <person name="Guillou S."/>
            <person name="Cros-Aarteil S."/>
            <person name="Calhoun S."/>
            <person name="Haridas S."/>
            <person name="Kuo A."/>
            <person name="Mondo S."/>
            <person name="Pangilinan J."/>
            <person name="Riley R."/>
            <person name="LaButti K."/>
            <person name="Andreopoulos B."/>
            <person name="Lipzen A."/>
            <person name="Chen C."/>
            <person name="Yan M."/>
            <person name="Daum C."/>
            <person name="Ng V."/>
            <person name="Clum A."/>
            <person name="Steindorff A."/>
            <person name="Ohm R.A."/>
            <person name="Martin F."/>
            <person name="Silar P."/>
            <person name="Natvig D.O."/>
            <person name="Lalanne C."/>
            <person name="Gautier V."/>
            <person name="Ament-Velasquez S.L."/>
            <person name="Kruys A."/>
            <person name="Hutchinson M.I."/>
            <person name="Powell A.J."/>
            <person name="Barry K."/>
            <person name="Miller A.N."/>
            <person name="Grigoriev I.V."/>
            <person name="Debuchy R."/>
            <person name="Gladieux P."/>
            <person name="Hiltunen Thoren M."/>
            <person name="Johannesson H."/>
        </authorList>
    </citation>
    <scope>NUCLEOTIDE SEQUENCE</scope>
    <source>
        <strain evidence="2">PSN293</strain>
    </source>
</reference>
<accession>A0AAN7B6Y2</accession>
<dbReference type="AlphaFoldDB" id="A0AAN7B6Y2"/>